<keyword evidence="3" id="KW-1185">Reference proteome</keyword>
<proteinExistence type="predicted"/>
<dbReference type="SUPFAM" id="SSF50341">
    <property type="entry name" value="CheW-like"/>
    <property type="match status" value="1"/>
</dbReference>
<dbReference type="KEGG" id="dli:dnl_26850"/>
<accession>A0A975GGL7</accession>
<dbReference type="PANTHER" id="PTHR22617">
    <property type="entry name" value="CHEMOTAXIS SENSOR HISTIDINE KINASE-RELATED"/>
    <property type="match status" value="1"/>
</dbReference>
<sequence>MPDIMPETINKNHQHQFAVPLAAVPLAAVPLEDILNDIDKELAGKASYGFNKNSSSSNTGCFKNSQYIKFILQDILMAFPLSAVLEIGSLPRITRLPNLPDWILGVSNIRGEIISIVDIKAFFNMSRPGIKRTQRLIIIHNMEIKIGILADKIMGIIFSEHIDKEIQNQIYKRTDCDPGSWTSYVSGGISLPDGLINIIDVNKLLSDPKMNAFGTD</sequence>
<dbReference type="RefSeq" id="WP_207692035.1">
    <property type="nucleotide sequence ID" value="NZ_CP061799.1"/>
</dbReference>
<dbReference type="PROSITE" id="PS50851">
    <property type="entry name" value="CHEW"/>
    <property type="match status" value="1"/>
</dbReference>
<evidence type="ECO:0000259" key="1">
    <source>
        <dbReference type="PROSITE" id="PS50851"/>
    </source>
</evidence>
<dbReference type="InterPro" id="IPR036061">
    <property type="entry name" value="CheW-like_dom_sf"/>
</dbReference>
<dbReference type="Gene3D" id="2.40.50.180">
    <property type="entry name" value="CheA-289, Domain 4"/>
    <property type="match status" value="1"/>
</dbReference>
<feature type="domain" description="CheW-like" evidence="1">
    <location>
        <begin position="64"/>
        <end position="210"/>
    </location>
</feature>
<dbReference type="GO" id="GO:0005829">
    <property type="term" value="C:cytosol"/>
    <property type="evidence" value="ECO:0007669"/>
    <property type="project" value="TreeGrafter"/>
</dbReference>
<evidence type="ECO:0000313" key="3">
    <source>
        <dbReference type="Proteomes" id="UP000663720"/>
    </source>
</evidence>
<dbReference type="Proteomes" id="UP000663720">
    <property type="component" value="Chromosome"/>
</dbReference>
<dbReference type="Pfam" id="PF01584">
    <property type="entry name" value="CheW"/>
    <property type="match status" value="1"/>
</dbReference>
<dbReference type="SMART" id="SM00260">
    <property type="entry name" value="CheW"/>
    <property type="match status" value="1"/>
</dbReference>
<dbReference type="Gene3D" id="2.30.30.40">
    <property type="entry name" value="SH3 Domains"/>
    <property type="match status" value="1"/>
</dbReference>
<name>A0A975GGL7_9BACT</name>
<dbReference type="EMBL" id="CP061799">
    <property type="protein sequence ID" value="QTA80383.1"/>
    <property type="molecule type" value="Genomic_DNA"/>
</dbReference>
<protein>
    <submittedName>
        <fullName evidence="2">Chemotaxis protein</fullName>
    </submittedName>
</protein>
<dbReference type="InterPro" id="IPR039315">
    <property type="entry name" value="CheW"/>
</dbReference>
<dbReference type="InterPro" id="IPR002545">
    <property type="entry name" value="CheW-lke_dom"/>
</dbReference>
<dbReference type="GO" id="GO:0007165">
    <property type="term" value="P:signal transduction"/>
    <property type="evidence" value="ECO:0007669"/>
    <property type="project" value="InterPro"/>
</dbReference>
<dbReference type="PANTHER" id="PTHR22617:SF23">
    <property type="entry name" value="CHEMOTAXIS PROTEIN CHEW"/>
    <property type="match status" value="1"/>
</dbReference>
<reference evidence="2" key="1">
    <citation type="journal article" date="2021" name="Microb. Physiol.">
        <title>Proteogenomic Insights into the Physiology of Marine, Sulfate-Reducing, Filamentous Desulfonema limicola and Desulfonema magnum.</title>
        <authorList>
            <person name="Schnaars V."/>
            <person name="Wohlbrand L."/>
            <person name="Scheve S."/>
            <person name="Hinrichs C."/>
            <person name="Reinhardt R."/>
            <person name="Rabus R."/>
        </authorList>
    </citation>
    <scope>NUCLEOTIDE SEQUENCE</scope>
    <source>
        <strain evidence="2">5ac10</strain>
    </source>
</reference>
<dbReference type="GO" id="GO:0006935">
    <property type="term" value="P:chemotaxis"/>
    <property type="evidence" value="ECO:0007669"/>
    <property type="project" value="InterPro"/>
</dbReference>
<evidence type="ECO:0000313" key="2">
    <source>
        <dbReference type="EMBL" id="QTA80383.1"/>
    </source>
</evidence>
<organism evidence="2 3">
    <name type="scientific">Desulfonema limicola</name>
    <dbReference type="NCBI Taxonomy" id="45656"/>
    <lineage>
        <taxon>Bacteria</taxon>
        <taxon>Pseudomonadati</taxon>
        <taxon>Thermodesulfobacteriota</taxon>
        <taxon>Desulfobacteria</taxon>
        <taxon>Desulfobacterales</taxon>
        <taxon>Desulfococcaceae</taxon>
        <taxon>Desulfonema</taxon>
    </lineage>
</organism>
<gene>
    <name evidence="2" type="primary">cheW4</name>
    <name evidence="2" type="ORF">dnl_26850</name>
</gene>
<dbReference type="AlphaFoldDB" id="A0A975GGL7"/>